<dbReference type="InterPro" id="IPR050396">
    <property type="entry name" value="Glycosyltr_51/Transpeptidase"/>
</dbReference>
<keyword evidence="4" id="KW-0645">Protease</keyword>
<feature type="domain" description="Glycosyl transferase family 51" evidence="16">
    <location>
        <begin position="85"/>
        <end position="269"/>
    </location>
</feature>
<evidence type="ECO:0000256" key="9">
    <source>
        <dbReference type="ARBA" id="ARBA00022984"/>
    </source>
</evidence>
<feature type="domain" description="Penicillin-binding protein transpeptidase" evidence="15">
    <location>
        <begin position="374"/>
        <end position="695"/>
    </location>
</feature>
<proteinExistence type="inferred from homology"/>
<organism evidence="17 18">
    <name type="scientific">Natronosporangium hydrolyticum</name>
    <dbReference type="NCBI Taxonomy" id="2811111"/>
    <lineage>
        <taxon>Bacteria</taxon>
        <taxon>Bacillati</taxon>
        <taxon>Actinomycetota</taxon>
        <taxon>Actinomycetes</taxon>
        <taxon>Micromonosporales</taxon>
        <taxon>Micromonosporaceae</taxon>
        <taxon>Natronosporangium</taxon>
    </lineage>
</organism>
<protein>
    <submittedName>
        <fullName evidence="17">Transglycosylase domain-containing protein</fullName>
    </submittedName>
</protein>
<name>A0A895Y8L5_9ACTN</name>
<keyword evidence="5" id="KW-0328">Glycosyltransferase</keyword>
<evidence type="ECO:0000256" key="3">
    <source>
        <dbReference type="ARBA" id="ARBA00022645"/>
    </source>
</evidence>
<evidence type="ECO:0000256" key="11">
    <source>
        <dbReference type="ARBA" id="ARBA00023316"/>
    </source>
</evidence>
<evidence type="ECO:0000313" key="18">
    <source>
        <dbReference type="Proteomes" id="UP000662857"/>
    </source>
</evidence>
<evidence type="ECO:0000256" key="1">
    <source>
        <dbReference type="ARBA" id="ARBA00007090"/>
    </source>
</evidence>
<keyword evidence="10" id="KW-0511">Multifunctional enzyme</keyword>
<evidence type="ECO:0000256" key="10">
    <source>
        <dbReference type="ARBA" id="ARBA00023268"/>
    </source>
</evidence>
<dbReference type="Pfam" id="PF00905">
    <property type="entry name" value="Transpeptidase"/>
    <property type="match status" value="1"/>
</dbReference>
<dbReference type="GO" id="GO:0008955">
    <property type="term" value="F:peptidoglycan glycosyltransferase activity"/>
    <property type="evidence" value="ECO:0007669"/>
    <property type="project" value="UniProtKB-EC"/>
</dbReference>
<dbReference type="GO" id="GO:0006508">
    <property type="term" value="P:proteolysis"/>
    <property type="evidence" value="ECO:0007669"/>
    <property type="project" value="UniProtKB-KW"/>
</dbReference>
<keyword evidence="14" id="KW-1133">Transmembrane helix</keyword>
<dbReference type="GO" id="GO:0009252">
    <property type="term" value="P:peptidoglycan biosynthetic process"/>
    <property type="evidence" value="ECO:0007669"/>
    <property type="project" value="UniProtKB-KW"/>
</dbReference>
<dbReference type="PANTHER" id="PTHR32282">
    <property type="entry name" value="BINDING PROTEIN TRANSPEPTIDASE, PUTATIVE-RELATED"/>
    <property type="match status" value="1"/>
</dbReference>
<comment type="catalytic activity">
    <reaction evidence="12">
        <text>Preferential cleavage: (Ac)2-L-Lys-D-Ala-|-D-Ala. Also transpeptidation of peptidyl-alanyl moieties that are N-acyl substituents of D-alanine.</text>
        <dbReference type="EC" id="3.4.16.4"/>
    </reaction>
</comment>
<dbReference type="EMBL" id="CP070499">
    <property type="protein sequence ID" value="QSB13681.1"/>
    <property type="molecule type" value="Genomic_DNA"/>
</dbReference>
<dbReference type="KEGG" id="nhy:JQS43_19185"/>
<dbReference type="InterPro" id="IPR001264">
    <property type="entry name" value="Glyco_trans_51"/>
</dbReference>
<dbReference type="GO" id="GO:0008658">
    <property type="term" value="F:penicillin binding"/>
    <property type="evidence" value="ECO:0007669"/>
    <property type="project" value="InterPro"/>
</dbReference>
<keyword evidence="8" id="KW-0133">Cell shape</keyword>
<keyword evidence="14" id="KW-0472">Membrane</keyword>
<comment type="catalytic activity">
    <reaction evidence="13">
        <text>[GlcNAc-(1-&gt;4)-Mur2Ac(oyl-L-Ala-gamma-D-Glu-L-Lys-D-Ala-D-Ala)](n)-di-trans,octa-cis-undecaprenyl diphosphate + beta-D-GlcNAc-(1-&gt;4)-Mur2Ac(oyl-L-Ala-gamma-D-Glu-L-Lys-D-Ala-D-Ala)-di-trans,octa-cis-undecaprenyl diphosphate = [GlcNAc-(1-&gt;4)-Mur2Ac(oyl-L-Ala-gamma-D-Glu-L-Lys-D-Ala-D-Ala)](n+1)-di-trans,octa-cis-undecaprenyl diphosphate + di-trans,octa-cis-undecaprenyl diphosphate + H(+)</text>
        <dbReference type="Rhea" id="RHEA:23708"/>
        <dbReference type="Rhea" id="RHEA-COMP:9602"/>
        <dbReference type="Rhea" id="RHEA-COMP:9603"/>
        <dbReference type="ChEBI" id="CHEBI:15378"/>
        <dbReference type="ChEBI" id="CHEBI:58405"/>
        <dbReference type="ChEBI" id="CHEBI:60033"/>
        <dbReference type="ChEBI" id="CHEBI:78435"/>
        <dbReference type="EC" id="2.4.99.28"/>
    </reaction>
</comment>
<keyword evidence="6" id="KW-0808">Transferase</keyword>
<keyword evidence="9" id="KW-0573">Peptidoglycan synthesis</keyword>
<dbReference type="Proteomes" id="UP000662857">
    <property type="component" value="Chromosome"/>
</dbReference>
<dbReference type="GO" id="GO:0030288">
    <property type="term" value="C:outer membrane-bounded periplasmic space"/>
    <property type="evidence" value="ECO:0007669"/>
    <property type="project" value="TreeGrafter"/>
</dbReference>
<keyword evidence="11" id="KW-0961">Cell wall biogenesis/degradation</keyword>
<comment type="similarity">
    <text evidence="2">In the N-terminal section; belongs to the glycosyltransferase 51 family.</text>
</comment>
<evidence type="ECO:0000256" key="8">
    <source>
        <dbReference type="ARBA" id="ARBA00022960"/>
    </source>
</evidence>
<dbReference type="GO" id="GO:0071555">
    <property type="term" value="P:cell wall organization"/>
    <property type="evidence" value="ECO:0007669"/>
    <property type="project" value="UniProtKB-KW"/>
</dbReference>
<evidence type="ECO:0000256" key="2">
    <source>
        <dbReference type="ARBA" id="ARBA00007739"/>
    </source>
</evidence>
<evidence type="ECO:0000256" key="7">
    <source>
        <dbReference type="ARBA" id="ARBA00022801"/>
    </source>
</evidence>
<evidence type="ECO:0000259" key="15">
    <source>
        <dbReference type="Pfam" id="PF00905"/>
    </source>
</evidence>
<dbReference type="InterPro" id="IPR036950">
    <property type="entry name" value="PBP_transglycosylase"/>
</dbReference>
<dbReference type="InterPro" id="IPR023346">
    <property type="entry name" value="Lysozyme-like_dom_sf"/>
</dbReference>
<reference evidence="17" key="1">
    <citation type="submission" date="2021-02" db="EMBL/GenBank/DDBJ databases">
        <title>Natrosporangium hydrolyticum gen. nov., sp. nov, a haloalkaliphilic actinobacterium from a soda solonchak soil.</title>
        <authorList>
            <person name="Sorokin D.Y."/>
            <person name="Khijniak T.V."/>
            <person name="Zakharycheva A.P."/>
            <person name="Boueva O.V."/>
            <person name="Ariskina E.V."/>
            <person name="Hahnke R.L."/>
            <person name="Bunk B."/>
            <person name="Sproer C."/>
            <person name="Schumann P."/>
            <person name="Evtushenko L.I."/>
            <person name="Kublanov I.V."/>
        </authorList>
    </citation>
    <scope>NUCLEOTIDE SEQUENCE</scope>
    <source>
        <strain evidence="17">DSM 106523</strain>
    </source>
</reference>
<dbReference type="GO" id="GO:0008360">
    <property type="term" value="P:regulation of cell shape"/>
    <property type="evidence" value="ECO:0007669"/>
    <property type="project" value="UniProtKB-KW"/>
</dbReference>
<evidence type="ECO:0000313" key="17">
    <source>
        <dbReference type="EMBL" id="QSB13681.1"/>
    </source>
</evidence>
<evidence type="ECO:0000256" key="5">
    <source>
        <dbReference type="ARBA" id="ARBA00022676"/>
    </source>
</evidence>
<gene>
    <name evidence="17" type="ORF">JQS43_19185</name>
</gene>
<dbReference type="FunFam" id="1.10.3810.10:FF:000001">
    <property type="entry name" value="Penicillin-binding protein 1A"/>
    <property type="match status" value="1"/>
</dbReference>
<comment type="similarity">
    <text evidence="1">In the C-terminal section; belongs to the transpeptidase family.</text>
</comment>
<dbReference type="GO" id="GO:0009002">
    <property type="term" value="F:serine-type D-Ala-D-Ala carboxypeptidase activity"/>
    <property type="evidence" value="ECO:0007669"/>
    <property type="project" value="UniProtKB-EC"/>
</dbReference>
<dbReference type="Gene3D" id="1.10.3810.10">
    <property type="entry name" value="Biosynthetic peptidoglycan transglycosylase-like"/>
    <property type="match status" value="1"/>
</dbReference>
<dbReference type="AlphaFoldDB" id="A0A895Y8L5"/>
<evidence type="ECO:0000256" key="12">
    <source>
        <dbReference type="ARBA" id="ARBA00034000"/>
    </source>
</evidence>
<evidence type="ECO:0000256" key="4">
    <source>
        <dbReference type="ARBA" id="ARBA00022670"/>
    </source>
</evidence>
<evidence type="ECO:0000256" key="6">
    <source>
        <dbReference type="ARBA" id="ARBA00022679"/>
    </source>
</evidence>
<evidence type="ECO:0000256" key="14">
    <source>
        <dbReference type="SAM" id="Phobius"/>
    </source>
</evidence>
<sequence>MRKRHLSYIKAVLGRIRSATGRATPLVRTALLAGVIVAAVLFPIAAIGGLAVKSGADLIDEVPTELTAVRPAQTTYVYASDGETLLTSFYEEHRAYVPITEMSPYIQQAIVAAEDTRFYEHDGVDPRGVARAFIANTQAGDVAQGGSTLTMQYVRMALRDGAETPTEVREATEQSATRKVREAQYAVEVEKELSKAEILERYLNHAYFGHRAYGIFAAAEIFFSKHPRDLTLVESAVLAGLVQAPSAYDPVTQDQQAAIERRNWVIDRMAELGYVAPRVAEQEKRKPIELNTSTPPNDCVSVPTDHNDWGFFCDLFRRWWLSQEAFGDNPLQRQDALRRGGYEIVTSIDPDVQETMQGHVVSKEPTGSPFAHGAVAIEPGTGLVKGMAVNRNFALNAAEDATVDDIAGNYPDTVAPLLGGGELAGYQAGSTFKWFVLLAALDAGLPMDTRISSPHQYVSSYPSGGPASCGGYWCPRNASPEMAGNHGMWSGFGQSVNTYFVQLQELVGAGAAVRMAENLGLTWRTEVDQTHASPDRADGWGPFTLGVSDANPLEMANAYAVAAADGNYCEPLPVVSIKDRDGHEVTYTDEHGNQVPVSEPRCRQAVTPEVARAATDIALCPTGSGAATGSCGGWATAEPVSDIVGRPVAGKTGTTDDNRTAWMVGYTPELAVAAFTADPDNPMNAAGGGRASQSILTVSETLRDALRGEPVTDFEPPPRSIIR</sequence>
<evidence type="ECO:0000259" key="16">
    <source>
        <dbReference type="Pfam" id="PF00912"/>
    </source>
</evidence>
<dbReference type="PANTHER" id="PTHR32282:SF33">
    <property type="entry name" value="PEPTIDOGLYCAN GLYCOSYLTRANSFERASE"/>
    <property type="match status" value="1"/>
</dbReference>
<dbReference type="InterPro" id="IPR012338">
    <property type="entry name" value="Beta-lactam/transpept-like"/>
</dbReference>
<keyword evidence="18" id="KW-1185">Reference proteome</keyword>
<dbReference type="SUPFAM" id="SSF56601">
    <property type="entry name" value="beta-lactamase/transpeptidase-like"/>
    <property type="match status" value="1"/>
</dbReference>
<keyword evidence="14" id="KW-0812">Transmembrane</keyword>
<feature type="transmembrane region" description="Helical" evidence="14">
    <location>
        <begin position="30"/>
        <end position="52"/>
    </location>
</feature>
<dbReference type="Gene3D" id="3.40.710.10">
    <property type="entry name" value="DD-peptidase/beta-lactamase superfamily"/>
    <property type="match status" value="1"/>
</dbReference>
<accession>A0A895Y8L5</accession>
<dbReference type="Pfam" id="PF00912">
    <property type="entry name" value="Transgly"/>
    <property type="match status" value="1"/>
</dbReference>
<dbReference type="InterPro" id="IPR001460">
    <property type="entry name" value="PCN-bd_Tpept"/>
</dbReference>
<evidence type="ECO:0000256" key="13">
    <source>
        <dbReference type="ARBA" id="ARBA00049902"/>
    </source>
</evidence>
<keyword evidence="3" id="KW-0121">Carboxypeptidase</keyword>
<keyword evidence="7" id="KW-0378">Hydrolase</keyword>
<dbReference type="SUPFAM" id="SSF53955">
    <property type="entry name" value="Lysozyme-like"/>
    <property type="match status" value="1"/>
</dbReference>